<evidence type="ECO:0000313" key="2">
    <source>
        <dbReference type="EMBL" id="CCB85479.1"/>
    </source>
</evidence>
<dbReference type="AlphaFoldDB" id="F8KX12"/>
<feature type="region of interest" description="Disordered" evidence="1">
    <location>
        <begin position="234"/>
        <end position="303"/>
    </location>
</feature>
<dbReference type="Proteomes" id="UP000000495">
    <property type="component" value="Chromosome"/>
</dbReference>
<name>F8KX12_PARAV</name>
<proteinExistence type="predicted"/>
<dbReference type="RefSeq" id="WP_013924418.1">
    <property type="nucleotide sequence ID" value="NC_015702.1"/>
</dbReference>
<evidence type="ECO:0000313" key="3">
    <source>
        <dbReference type="Proteomes" id="UP000000495"/>
    </source>
</evidence>
<dbReference type="STRING" id="765952.PUV_05290"/>
<reference evidence="2 3" key="2">
    <citation type="journal article" date="2011" name="Mol. Biol. Evol.">
        <title>Unity in variety--the pan-genome of the Chlamydiae.</title>
        <authorList>
            <person name="Collingro A."/>
            <person name="Tischler P."/>
            <person name="Weinmaier T."/>
            <person name="Penz T."/>
            <person name="Heinz E."/>
            <person name="Brunham R.C."/>
            <person name="Read T.D."/>
            <person name="Bavoil P.M."/>
            <person name="Sachse K."/>
            <person name="Kahane S."/>
            <person name="Friedman M.G."/>
            <person name="Rattei T."/>
            <person name="Myers G.S."/>
            <person name="Horn M."/>
        </authorList>
    </citation>
    <scope>NUCLEOTIDE SEQUENCE [LARGE SCALE GENOMIC DNA]</scope>
    <source>
        <strain evidence="3">UV7</strain>
    </source>
</reference>
<organism evidence="2 3">
    <name type="scientific">Parachlamydia acanthamoebae (strain UV7)</name>
    <dbReference type="NCBI Taxonomy" id="765952"/>
    <lineage>
        <taxon>Bacteria</taxon>
        <taxon>Pseudomonadati</taxon>
        <taxon>Chlamydiota</taxon>
        <taxon>Chlamydiia</taxon>
        <taxon>Parachlamydiales</taxon>
        <taxon>Parachlamydiaceae</taxon>
        <taxon>Parachlamydia</taxon>
    </lineage>
</organism>
<keyword evidence="3" id="KW-1185">Reference proteome</keyword>
<reference key="1">
    <citation type="journal article" date="2011" name="Mol. Biol. Evol.">
        <title>Unity in variety -- the pan-genome of the Chlamydiae.</title>
        <authorList>
            <person name="Collingro A."/>
            <person name="Tischler P."/>
            <person name="Weinmaier T."/>
            <person name="Penz T."/>
            <person name="Heinz E."/>
            <person name="Brunham R.C."/>
            <person name="Read T.D."/>
            <person name="Bavoil P.M."/>
            <person name="Sachse K."/>
            <person name="Kahane S."/>
            <person name="Friedman M.G."/>
            <person name="Rattei T."/>
            <person name="Myers G.S.A."/>
            <person name="Horn M."/>
        </authorList>
    </citation>
    <scope>NUCLEOTIDE SEQUENCE</scope>
    <source>
        <strain>UV7</strain>
    </source>
</reference>
<sequence>MQCLITNDLPNGQYDFYVANIQSKQSAKSGQQKLKISLVSNRAFHDMEIQSSKMTLPDRAFVPSLHTEIKYSTSFTRFTSGTAKIRNFLTTSYAKLDISNDVTSLTISPLYINQFRENLPVKVICYNDQDDFEDKKNKVHLGAMQIYAFAEEEFKYEYIQAAHRSQKFLSFTIFKQTEKKSTGFFGRLKNAWQVVDEDYVSYKQGIPYDIESEIAKKSFEYQRKFLGFSIESSKKTNSDTSFASAPPYTNSDEEFQSASSYSGSPESPPPPSMLSSHRGFAINQSPSSKILGNSTSTSKRGPIEDYNEIVDEIDRILGDRGLNRESNSEGIRKFTISMHFKHPSSNPEAILLTTWLPKSSNGQLSKPKYGVPATIEINFDDETSEKFECILQTSAGVPLDDPKWEGWYAKMAVPRTCEEARKNAVYKAYLDALVVRHLFKSALHGNSPEAKRKYTSIYYNQNFWTDIVTHIDYADHNLKRRWEYHYQSLKNRNVKSIGIGGQFEDPRPFILNIEKKIYRVHEGKFQRIKENPESVKNKGKRKEKVLTGVDKIKAMKFVVDQPIFAP</sequence>
<feature type="compositionally biased region" description="Polar residues" evidence="1">
    <location>
        <begin position="238"/>
        <end position="250"/>
    </location>
</feature>
<evidence type="ECO:0000256" key="1">
    <source>
        <dbReference type="SAM" id="MobiDB-lite"/>
    </source>
</evidence>
<gene>
    <name evidence="2" type="ordered locus">PUV_05290</name>
</gene>
<feature type="compositionally biased region" description="Polar residues" evidence="1">
    <location>
        <begin position="282"/>
        <end position="299"/>
    </location>
</feature>
<dbReference type="EMBL" id="FR872580">
    <property type="protein sequence ID" value="CCB85479.1"/>
    <property type="molecule type" value="Genomic_DNA"/>
</dbReference>
<dbReference type="KEGG" id="puv:PUV_05290"/>
<accession>F8KX12</accession>
<dbReference type="HOGENOM" id="CLU_486478_0_0_0"/>
<protein>
    <submittedName>
        <fullName evidence="2">Uncharacterized protein</fullName>
    </submittedName>
</protein>